<dbReference type="GO" id="GO:0005634">
    <property type="term" value="C:nucleus"/>
    <property type="evidence" value="ECO:0007669"/>
    <property type="project" value="TreeGrafter"/>
</dbReference>
<keyword evidence="5" id="KW-0472">Membrane</keyword>
<keyword evidence="1" id="KW-0479">Metal-binding</keyword>
<protein>
    <recommendedName>
        <fullName evidence="6">RING-type domain-containing protein</fullName>
    </recommendedName>
</protein>
<dbReference type="PROSITE" id="PS50089">
    <property type="entry name" value="ZF_RING_2"/>
    <property type="match status" value="1"/>
</dbReference>
<dbReference type="Proteomes" id="UP000688137">
    <property type="component" value="Unassembled WGS sequence"/>
</dbReference>
<feature type="transmembrane region" description="Helical" evidence="5">
    <location>
        <begin position="134"/>
        <end position="160"/>
    </location>
</feature>
<evidence type="ECO:0000313" key="8">
    <source>
        <dbReference type="Proteomes" id="UP000688137"/>
    </source>
</evidence>
<proteinExistence type="predicted"/>
<evidence type="ECO:0000256" key="3">
    <source>
        <dbReference type="ARBA" id="ARBA00022833"/>
    </source>
</evidence>
<dbReference type="OMA" id="IIYWNDC"/>
<comment type="caution">
    <text evidence="7">The sequence shown here is derived from an EMBL/GenBank/DDBJ whole genome shotgun (WGS) entry which is preliminary data.</text>
</comment>
<keyword evidence="5" id="KW-1133">Transmembrane helix</keyword>
<evidence type="ECO:0000313" key="7">
    <source>
        <dbReference type="EMBL" id="CAD8065243.1"/>
    </source>
</evidence>
<feature type="transmembrane region" description="Helical" evidence="5">
    <location>
        <begin position="55"/>
        <end position="79"/>
    </location>
</feature>
<keyword evidence="5" id="KW-0812">Transmembrane</keyword>
<evidence type="ECO:0000256" key="4">
    <source>
        <dbReference type="PROSITE-ProRule" id="PRU00175"/>
    </source>
</evidence>
<evidence type="ECO:0000256" key="2">
    <source>
        <dbReference type="ARBA" id="ARBA00022771"/>
    </source>
</evidence>
<dbReference type="EMBL" id="CAJJDM010000036">
    <property type="protein sequence ID" value="CAD8065243.1"/>
    <property type="molecule type" value="Genomic_DNA"/>
</dbReference>
<dbReference type="AlphaFoldDB" id="A0A8S1LIL0"/>
<keyword evidence="2 4" id="KW-0863">Zinc-finger</keyword>
<dbReference type="CDD" id="cd16454">
    <property type="entry name" value="RING-H2_PA-TM-RING"/>
    <property type="match status" value="1"/>
</dbReference>
<name>A0A8S1LIL0_PARPR</name>
<dbReference type="PANTHER" id="PTHR45931:SF3">
    <property type="entry name" value="RING ZINC FINGER-CONTAINING PROTEIN"/>
    <property type="match status" value="1"/>
</dbReference>
<dbReference type="SMART" id="SM00184">
    <property type="entry name" value="RING"/>
    <property type="match status" value="1"/>
</dbReference>
<reference evidence="7" key="1">
    <citation type="submission" date="2021-01" db="EMBL/GenBank/DDBJ databases">
        <authorList>
            <consortium name="Genoscope - CEA"/>
            <person name="William W."/>
        </authorList>
    </citation>
    <scope>NUCLEOTIDE SEQUENCE</scope>
</reference>
<dbReference type="GO" id="GO:0006511">
    <property type="term" value="P:ubiquitin-dependent protein catabolic process"/>
    <property type="evidence" value="ECO:0007669"/>
    <property type="project" value="TreeGrafter"/>
</dbReference>
<dbReference type="GO" id="GO:0008270">
    <property type="term" value="F:zinc ion binding"/>
    <property type="evidence" value="ECO:0007669"/>
    <property type="project" value="UniProtKB-KW"/>
</dbReference>
<dbReference type="Pfam" id="PF13639">
    <property type="entry name" value="zf-RING_2"/>
    <property type="match status" value="1"/>
</dbReference>
<evidence type="ECO:0000256" key="5">
    <source>
        <dbReference type="SAM" id="Phobius"/>
    </source>
</evidence>
<organism evidence="7 8">
    <name type="scientific">Paramecium primaurelia</name>
    <dbReference type="NCBI Taxonomy" id="5886"/>
    <lineage>
        <taxon>Eukaryota</taxon>
        <taxon>Sar</taxon>
        <taxon>Alveolata</taxon>
        <taxon>Ciliophora</taxon>
        <taxon>Intramacronucleata</taxon>
        <taxon>Oligohymenophorea</taxon>
        <taxon>Peniculida</taxon>
        <taxon>Parameciidae</taxon>
        <taxon>Paramecium</taxon>
    </lineage>
</organism>
<dbReference type="PANTHER" id="PTHR45931">
    <property type="entry name" value="SI:CH211-59O9.10"/>
    <property type="match status" value="1"/>
</dbReference>
<dbReference type="InterPro" id="IPR051834">
    <property type="entry name" value="RING_finger_E3_ligase"/>
</dbReference>
<dbReference type="GO" id="GO:0061630">
    <property type="term" value="F:ubiquitin protein ligase activity"/>
    <property type="evidence" value="ECO:0007669"/>
    <property type="project" value="TreeGrafter"/>
</dbReference>
<gene>
    <name evidence="7" type="ORF">PPRIM_AZ9-3.1.T0370170</name>
</gene>
<keyword evidence="8" id="KW-1185">Reference proteome</keyword>
<accession>A0A8S1LIL0</accession>
<evidence type="ECO:0000256" key="1">
    <source>
        <dbReference type="ARBA" id="ARBA00022723"/>
    </source>
</evidence>
<evidence type="ECO:0000259" key="6">
    <source>
        <dbReference type="PROSITE" id="PS50089"/>
    </source>
</evidence>
<sequence length="250" mass="30389">MTIFRSYFDCFLPELRDFNYQLWVKVIVIYKLVLPIMFLIMYMMYREKYDEKNNLIIISNIILFIIGLENGIGVFSWVISETFSLYNILFLILQCIIKFQNAESNIIDKETTNEIHIYILFRNFNEKMYISFSWLNFATMIPAIFMLLLITICTCQIKLFQSLIKRNIRYQEDEIFDEYNGEEGFECSICMEEFKQLEKYVELPCNHIFHYQCFNKWRNYKQLCPVCRRKIKNNEINKQFQLSKNQDVEI</sequence>
<feature type="domain" description="RING-type" evidence="6">
    <location>
        <begin position="187"/>
        <end position="228"/>
    </location>
</feature>
<feature type="transmembrane region" description="Helical" evidence="5">
    <location>
        <begin position="20"/>
        <end position="43"/>
    </location>
</feature>
<dbReference type="InterPro" id="IPR001841">
    <property type="entry name" value="Znf_RING"/>
</dbReference>
<keyword evidence="3" id="KW-0862">Zinc</keyword>